<dbReference type="AlphaFoldDB" id="A0AAJ1VH12"/>
<protein>
    <submittedName>
        <fullName evidence="2">Uncharacterized protein</fullName>
    </submittedName>
</protein>
<organism evidence="2 3">
    <name type="scientific">Polaribacter sejongensis</name>
    <dbReference type="NCBI Taxonomy" id="985043"/>
    <lineage>
        <taxon>Bacteria</taxon>
        <taxon>Pseudomonadati</taxon>
        <taxon>Bacteroidota</taxon>
        <taxon>Flavobacteriia</taxon>
        <taxon>Flavobacteriales</taxon>
        <taxon>Flavobacteriaceae</taxon>
    </lineage>
</organism>
<gene>
    <name evidence="2" type="ORF">QWY81_10515</name>
</gene>
<name>A0AAJ1VH12_9FLAO</name>
<keyword evidence="1" id="KW-0812">Transmembrane</keyword>
<evidence type="ECO:0000313" key="3">
    <source>
        <dbReference type="Proteomes" id="UP001228636"/>
    </source>
</evidence>
<proteinExistence type="predicted"/>
<dbReference type="EMBL" id="JAUFQH010000008">
    <property type="protein sequence ID" value="MDN3619884.1"/>
    <property type="molecule type" value="Genomic_DNA"/>
</dbReference>
<keyword evidence="1" id="KW-1133">Transmembrane helix</keyword>
<sequence length="270" mass="31251">MKSNYFFKGILHVLIFIFLTVVTQIGGILYVIPFLLISNKVSKYKLKRRLFFIILYVTTSFLIVPKVAPLFGRVKIENSKNLEAHNFLTKLFNRNYVTPKMQEVLTNISLKINKESPSLKVVYLDANFPFFDGFPLLPHLSHNDGKKIDISFIYQTEKGINTNAKPSNSGYGIFVVPKKNEINQTNICKKKGFWQYDFTKYFTLGNFNSELKISEKATKNLIIQILKEDAISKIFIEPHLKNRLNLSNSKIRFHGCGAVRHDDHIHFQIK</sequence>
<dbReference type="Proteomes" id="UP001228636">
    <property type="component" value="Unassembled WGS sequence"/>
</dbReference>
<feature type="transmembrane region" description="Helical" evidence="1">
    <location>
        <begin position="50"/>
        <end position="71"/>
    </location>
</feature>
<keyword evidence="1" id="KW-0472">Membrane</keyword>
<comment type="caution">
    <text evidence="2">The sequence shown here is derived from an EMBL/GenBank/DDBJ whole genome shotgun (WGS) entry which is preliminary data.</text>
</comment>
<evidence type="ECO:0000313" key="2">
    <source>
        <dbReference type="EMBL" id="MDN3619884.1"/>
    </source>
</evidence>
<reference evidence="2 3" key="1">
    <citation type="journal article" date="2014" name="Int. J. Syst. Evol. Microbiol.">
        <title>Complete genome sequence of Corynebacterium casei LMG S-19264T (=DSM 44701T), isolated from a smear-ripened cheese.</title>
        <authorList>
            <consortium name="US DOE Joint Genome Institute (JGI-PGF)"/>
            <person name="Walter F."/>
            <person name="Albersmeier A."/>
            <person name="Kalinowski J."/>
            <person name="Ruckert C."/>
        </authorList>
    </citation>
    <scope>NUCLEOTIDE SEQUENCE [LARGE SCALE GENOMIC DNA]</scope>
    <source>
        <strain evidence="2 3">CECT 8670</strain>
    </source>
</reference>
<dbReference type="InterPro" id="IPR009045">
    <property type="entry name" value="Zn_M74/Hedgehog-like"/>
</dbReference>
<dbReference type="RefSeq" id="WP_261972666.1">
    <property type="nucleotide sequence ID" value="NZ_CP103460.1"/>
</dbReference>
<evidence type="ECO:0000256" key="1">
    <source>
        <dbReference type="SAM" id="Phobius"/>
    </source>
</evidence>
<feature type="transmembrane region" description="Helical" evidence="1">
    <location>
        <begin position="12"/>
        <end position="38"/>
    </location>
</feature>
<accession>A0AAJ1VH12</accession>
<dbReference type="Gene3D" id="3.30.1380.10">
    <property type="match status" value="1"/>
</dbReference>